<keyword evidence="3" id="KW-0472">Membrane</keyword>
<feature type="transmembrane region" description="Helical" evidence="3">
    <location>
        <begin position="112"/>
        <end position="136"/>
    </location>
</feature>
<feature type="transmembrane region" description="Helical" evidence="3">
    <location>
        <begin position="187"/>
        <end position="215"/>
    </location>
</feature>
<dbReference type="PANTHER" id="PTHR45138:SF9">
    <property type="entry name" value="DIGUANYLATE CYCLASE DGCM-RELATED"/>
    <property type="match status" value="1"/>
</dbReference>
<dbReference type="GO" id="GO:0005886">
    <property type="term" value="C:plasma membrane"/>
    <property type="evidence" value="ECO:0007669"/>
    <property type="project" value="TreeGrafter"/>
</dbReference>
<dbReference type="Proteomes" id="UP000239406">
    <property type="component" value="Unassembled WGS sequence"/>
</dbReference>
<comment type="caution">
    <text evidence="5">The sequence shown here is derived from an EMBL/GenBank/DDBJ whole genome shotgun (WGS) entry which is preliminary data.</text>
</comment>
<accession>A0A2S5T0V3</accession>
<comment type="catalytic activity">
    <reaction evidence="2">
        <text>2 GTP = 3',3'-c-di-GMP + 2 diphosphate</text>
        <dbReference type="Rhea" id="RHEA:24898"/>
        <dbReference type="ChEBI" id="CHEBI:33019"/>
        <dbReference type="ChEBI" id="CHEBI:37565"/>
        <dbReference type="ChEBI" id="CHEBI:58805"/>
        <dbReference type="EC" id="2.7.7.65"/>
    </reaction>
</comment>
<sequence>MRALLLLGGLVFTAAVLGTLSRPLNMLASFWPANAVMLGMMVRSQRLGSSAVAWSVGALALVTSALLMGDAPLKALWLSAANLAGVLAGWLYFQRVPRRAALLGDQLSPLYLLFGCVVAAFAAALVAFAMGPVLFGSEPRRTFLMWFTSEFMNYMLMLPAVLCAPRWPDWTWLRSPPRVSCVSLAPAAVLVASELLAHLMGGPGALGFGVPALLWCALRYRLFTTTVLCLVVGTVKSVTLSMGMMAYTPEVMEEVASMRVALALLSLGPLAVACTQTLRNELLGRLQHAATFDALTGVLSRAAFIERSERLLARPEAFPVAVLMLDIDHFKQINDRHGHAVGDDVLRGFAERLQARLRPSDLFGRLGGEEFAMVLPGISRAEAQSVAQRLCEATRAQPFALSSGEVGPLHATVSIGIAHQGRLLPERAVDELLRRADVALYVAKRQGRDRCAMHGEETVDDPAGGAAPAAAG</sequence>
<dbReference type="NCBIfam" id="TIGR00254">
    <property type="entry name" value="GGDEF"/>
    <property type="match status" value="1"/>
</dbReference>
<dbReference type="InterPro" id="IPR029787">
    <property type="entry name" value="Nucleotide_cyclase"/>
</dbReference>
<dbReference type="FunFam" id="3.30.70.270:FF:000001">
    <property type="entry name" value="Diguanylate cyclase domain protein"/>
    <property type="match status" value="1"/>
</dbReference>
<dbReference type="Proteomes" id="UP000294772">
    <property type="component" value="Unassembled WGS sequence"/>
</dbReference>
<dbReference type="RefSeq" id="WP_104358763.1">
    <property type="nucleotide sequence ID" value="NZ_CP064338.1"/>
</dbReference>
<evidence type="ECO:0000313" key="6">
    <source>
        <dbReference type="EMBL" id="TCP08332.1"/>
    </source>
</evidence>
<feature type="domain" description="GGDEF" evidence="4">
    <location>
        <begin position="318"/>
        <end position="456"/>
    </location>
</feature>
<dbReference type="InterPro" id="IPR043128">
    <property type="entry name" value="Rev_trsase/Diguanyl_cyclase"/>
</dbReference>
<dbReference type="GO" id="GO:0043709">
    <property type="term" value="P:cell adhesion involved in single-species biofilm formation"/>
    <property type="evidence" value="ECO:0007669"/>
    <property type="project" value="TreeGrafter"/>
</dbReference>
<evidence type="ECO:0000256" key="2">
    <source>
        <dbReference type="ARBA" id="ARBA00034247"/>
    </source>
</evidence>
<evidence type="ECO:0000256" key="1">
    <source>
        <dbReference type="ARBA" id="ARBA00012528"/>
    </source>
</evidence>
<keyword evidence="3" id="KW-1133">Transmembrane helix</keyword>
<evidence type="ECO:0000256" key="3">
    <source>
        <dbReference type="SAM" id="Phobius"/>
    </source>
</evidence>
<dbReference type="AlphaFoldDB" id="A0A2S5T0V3"/>
<dbReference type="SUPFAM" id="SSF55073">
    <property type="entry name" value="Nucleotide cyclase"/>
    <property type="match status" value="1"/>
</dbReference>
<protein>
    <recommendedName>
        <fullName evidence="1">diguanylate cyclase</fullName>
        <ecNumber evidence="1">2.7.7.65</ecNumber>
    </recommendedName>
</protein>
<keyword evidence="3" id="KW-0812">Transmembrane</keyword>
<name>A0A2S5T0V3_9BURK</name>
<feature type="transmembrane region" description="Helical" evidence="3">
    <location>
        <begin position="227"/>
        <end position="248"/>
    </location>
</feature>
<dbReference type="EMBL" id="PSNY01000023">
    <property type="protein sequence ID" value="PPE68572.1"/>
    <property type="molecule type" value="Genomic_DNA"/>
</dbReference>
<gene>
    <name evidence="5" type="ORF">C1702_16215</name>
    <name evidence="6" type="ORF">EV676_103365</name>
</gene>
<dbReference type="GO" id="GO:1902201">
    <property type="term" value="P:negative regulation of bacterial-type flagellum-dependent cell motility"/>
    <property type="evidence" value="ECO:0007669"/>
    <property type="project" value="TreeGrafter"/>
</dbReference>
<dbReference type="PROSITE" id="PS50887">
    <property type="entry name" value="GGDEF"/>
    <property type="match status" value="1"/>
</dbReference>
<organism evidence="5 7">
    <name type="scientific">Caldimonas thermodepolymerans</name>
    <dbReference type="NCBI Taxonomy" id="215580"/>
    <lineage>
        <taxon>Bacteria</taxon>
        <taxon>Pseudomonadati</taxon>
        <taxon>Pseudomonadota</taxon>
        <taxon>Betaproteobacteria</taxon>
        <taxon>Burkholderiales</taxon>
        <taxon>Sphaerotilaceae</taxon>
        <taxon>Caldimonas</taxon>
    </lineage>
</organism>
<evidence type="ECO:0000313" key="5">
    <source>
        <dbReference type="EMBL" id="PPE68572.1"/>
    </source>
</evidence>
<dbReference type="EC" id="2.7.7.65" evidence="1"/>
<dbReference type="Pfam" id="PF00990">
    <property type="entry name" value="GGDEF"/>
    <property type="match status" value="1"/>
</dbReference>
<reference evidence="6 8" key="2">
    <citation type="submission" date="2019-03" db="EMBL/GenBank/DDBJ databases">
        <title>Genomic Encyclopedia of Type Strains, Phase IV (KMG-IV): sequencing the most valuable type-strain genomes for metagenomic binning, comparative biology and taxonomic classification.</title>
        <authorList>
            <person name="Goeker M."/>
        </authorList>
    </citation>
    <scope>NUCLEOTIDE SEQUENCE [LARGE SCALE GENOMIC DNA]</scope>
    <source>
        <strain evidence="6 8">DSM 15264</strain>
    </source>
</reference>
<dbReference type="InterPro" id="IPR000160">
    <property type="entry name" value="GGDEF_dom"/>
</dbReference>
<keyword evidence="7" id="KW-1185">Reference proteome</keyword>
<feature type="transmembrane region" description="Helical" evidence="3">
    <location>
        <begin position="143"/>
        <end position="167"/>
    </location>
</feature>
<feature type="transmembrane region" description="Helical" evidence="3">
    <location>
        <begin position="75"/>
        <end position="92"/>
    </location>
</feature>
<proteinExistence type="predicted"/>
<dbReference type="PANTHER" id="PTHR45138">
    <property type="entry name" value="REGULATORY COMPONENTS OF SENSORY TRANSDUCTION SYSTEM"/>
    <property type="match status" value="1"/>
</dbReference>
<dbReference type="EMBL" id="SLXF01000003">
    <property type="protein sequence ID" value="TCP08332.1"/>
    <property type="molecule type" value="Genomic_DNA"/>
</dbReference>
<dbReference type="Gene3D" id="3.30.70.270">
    <property type="match status" value="1"/>
</dbReference>
<evidence type="ECO:0000313" key="7">
    <source>
        <dbReference type="Proteomes" id="UP000239406"/>
    </source>
</evidence>
<evidence type="ECO:0000313" key="8">
    <source>
        <dbReference type="Proteomes" id="UP000294772"/>
    </source>
</evidence>
<evidence type="ECO:0000259" key="4">
    <source>
        <dbReference type="PROSITE" id="PS50887"/>
    </source>
</evidence>
<feature type="transmembrane region" description="Helical" evidence="3">
    <location>
        <begin position="51"/>
        <end position="68"/>
    </location>
</feature>
<dbReference type="InterPro" id="IPR050469">
    <property type="entry name" value="Diguanylate_Cyclase"/>
</dbReference>
<dbReference type="SMART" id="SM00267">
    <property type="entry name" value="GGDEF"/>
    <property type="match status" value="1"/>
</dbReference>
<dbReference type="CDD" id="cd01949">
    <property type="entry name" value="GGDEF"/>
    <property type="match status" value="1"/>
</dbReference>
<reference evidence="5 7" key="1">
    <citation type="submission" date="2018-02" db="EMBL/GenBank/DDBJ databases">
        <title>Reclassifiation of [Polyangium] brachysporum DSM 7029 as Guopingzhaonella breviflexa gen. nov., sp. nov., a member of the family Comamonadaceae.</title>
        <authorList>
            <person name="Tang B."/>
        </authorList>
    </citation>
    <scope>NUCLEOTIDE SEQUENCE [LARGE SCALE GENOMIC DNA]</scope>
    <source>
        <strain evidence="5 7">DSM 15344</strain>
    </source>
</reference>
<dbReference type="GO" id="GO:0052621">
    <property type="term" value="F:diguanylate cyclase activity"/>
    <property type="evidence" value="ECO:0007669"/>
    <property type="project" value="UniProtKB-EC"/>
</dbReference>